<dbReference type="EMBL" id="JABDTM020008985">
    <property type="protein sequence ID" value="KAH0821208.1"/>
    <property type="molecule type" value="Genomic_DNA"/>
</dbReference>
<dbReference type="AlphaFoldDB" id="A0A8J6HXA5"/>
<reference evidence="2" key="2">
    <citation type="submission" date="2021-08" db="EMBL/GenBank/DDBJ databases">
        <authorList>
            <person name="Eriksson T."/>
        </authorList>
    </citation>
    <scope>NUCLEOTIDE SEQUENCE</scope>
    <source>
        <strain evidence="2">Stoneville</strain>
        <tissue evidence="2">Whole head</tissue>
    </source>
</reference>
<feature type="region of interest" description="Disordered" evidence="1">
    <location>
        <begin position="117"/>
        <end position="145"/>
    </location>
</feature>
<keyword evidence="3" id="KW-1185">Reference proteome</keyword>
<organism evidence="2 3">
    <name type="scientific">Tenebrio molitor</name>
    <name type="common">Yellow mealworm beetle</name>
    <dbReference type="NCBI Taxonomy" id="7067"/>
    <lineage>
        <taxon>Eukaryota</taxon>
        <taxon>Metazoa</taxon>
        <taxon>Ecdysozoa</taxon>
        <taxon>Arthropoda</taxon>
        <taxon>Hexapoda</taxon>
        <taxon>Insecta</taxon>
        <taxon>Pterygota</taxon>
        <taxon>Neoptera</taxon>
        <taxon>Endopterygota</taxon>
        <taxon>Coleoptera</taxon>
        <taxon>Polyphaga</taxon>
        <taxon>Cucujiformia</taxon>
        <taxon>Tenebrionidae</taxon>
        <taxon>Tenebrio</taxon>
    </lineage>
</organism>
<protein>
    <submittedName>
        <fullName evidence="2">Uncharacterized protein</fullName>
    </submittedName>
</protein>
<accession>A0A8J6HXA5</accession>
<proteinExistence type="predicted"/>
<gene>
    <name evidence="2" type="ORF">GEV33_001583</name>
</gene>
<name>A0A8J6HXA5_TENMO</name>
<evidence type="ECO:0000313" key="3">
    <source>
        <dbReference type="Proteomes" id="UP000719412"/>
    </source>
</evidence>
<comment type="caution">
    <text evidence="2">The sequence shown here is derived from an EMBL/GenBank/DDBJ whole genome shotgun (WGS) entry which is preliminary data.</text>
</comment>
<sequence length="240" mass="26668">MPNQNTRGLQMYCQSYQQNLKPNSTKTTSTGGEALEPHVGNGALAMQETRASHQQSVSEWIQHIVQCNPQRSKRDIIYMAKSRKRQYRAERKQLQRGAKLLNPTSATRVLLWDSINTANSRKRQQPTEDSDTPQDAFRHLQGSTGNQGASVTVRIVGVVKVGCARNDKTDCGTGNKAFLIHSGFDLQSSRSKEVKVREGKAPYAGNALKVMPILQQPFMTANVLERPTGYRISLAPVAFL</sequence>
<reference evidence="2" key="1">
    <citation type="journal article" date="2020" name="J Insects Food Feed">
        <title>The yellow mealworm (Tenebrio molitor) genome: a resource for the emerging insects as food and feed industry.</title>
        <authorList>
            <person name="Eriksson T."/>
            <person name="Andere A."/>
            <person name="Kelstrup H."/>
            <person name="Emery V."/>
            <person name="Picard C."/>
        </authorList>
    </citation>
    <scope>NUCLEOTIDE SEQUENCE</scope>
    <source>
        <strain evidence="2">Stoneville</strain>
        <tissue evidence="2">Whole head</tissue>
    </source>
</reference>
<evidence type="ECO:0000256" key="1">
    <source>
        <dbReference type="SAM" id="MobiDB-lite"/>
    </source>
</evidence>
<evidence type="ECO:0000313" key="2">
    <source>
        <dbReference type="EMBL" id="KAH0821208.1"/>
    </source>
</evidence>
<dbReference type="Proteomes" id="UP000719412">
    <property type="component" value="Unassembled WGS sequence"/>
</dbReference>